<dbReference type="RefSeq" id="WP_184845044.1">
    <property type="nucleotide sequence ID" value="NZ_BAAAVN010000031.1"/>
</dbReference>
<dbReference type="AlphaFoldDB" id="A0A841DZK8"/>
<evidence type="ECO:0000313" key="2">
    <source>
        <dbReference type="Proteomes" id="UP000558997"/>
    </source>
</evidence>
<dbReference type="EMBL" id="JACHNF010000002">
    <property type="protein sequence ID" value="MBB5983993.1"/>
    <property type="molecule type" value="Genomic_DNA"/>
</dbReference>
<name>A0A841DZK8_9ACTN</name>
<organism evidence="1 2">
    <name type="scientific">Kribbella solani</name>
    <dbReference type="NCBI Taxonomy" id="236067"/>
    <lineage>
        <taxon>Bacteria</taxon>
        <taxon>Bacillati</taxon>
        <taxon>Actinomycetota</taxon>
        <taxon>Actinomycetes</taxon>
        <taxon>Propionibacteriales</taxon>
        <taxon>Kribbellaceae</taxon>
        <taxon>Kribbella</taxon>
    </lineage>
</organism>
<gene>
    <name evidence="1" type="ORF">HDA44_007408</name>
</gene>
<proteinExistence type="predicted"/>
<protein>
    <submittedName>
        <fullName evidence="1">Uncharacterized protein</fullName>
    </submittedName>
</protein>
<evidence type="ECO:0000313" key="1">
    <source>
        <dbReference type="EMBL" id="MBB5983993.1"/>
    </source>
</evidence>
<accession>A0A841DZK8</accession>
<comment type="caution">
    <text evidence="1">The sequence shown here is derived from an EMBL/GenBank/DDBJ whole genome shotgun (WGS) entry which is preliminary data.</text>
</comment>
<keyword evidence="2" id="KW-1185">Reference proteome</keyword>
<dbReference type="Proteomes" id="UP000558997">
    <property type="component" value="Unassembled WGS sequence"/>
</dbReference>
<sequence length="75" mass="8276">MSSQTSRAVEQLVDERFGAAFAWGRPDEAKPVDQAAMNAAAAQLAAELAQFDHYRNQYTADGLTDRRNNCSQREG</sequence>
<reference evidence="1 2" key="1">
    <citation type="submission" date="2020-08" db="EMBL/GenBank/DDBJ databases">
        <title>Sequencing the genomes of 1000 actinobacteria strains.</title>
        <authorList>
            <person name="Klenk H.-P."/>
        </authorList>
    </citation>
    <scope>NUCLEOTIDE SEQUENCE [LARGE SCALE GENOMIC DNA]</scope>
    <source>
        <strain evidence="1 2">DSM 17294</strain>
    </source>
</reference>